<accession>A0AAE1SHD3</accession>
<comment type="caution">
    <text evidence="1">The sequence shown here is derived from an EMBL/GenBank/DDBJ whole genome shotgun (WGS) entry which is preliminary data.</text>
</comment>
<gene>
    <name evidence="1" type="ORF">RND71_009196</name>
</gene>
<sequence length="80" mass="8963">MTQEKKSDSHEGKLAIRDANLFKAQQKKKSIVNTKKSNIFDQITITIGEEATSKFNQKSVPPDQICKARPHHLIIATSNS</sequence>
<organism evidence="1 2">
    <name type="scientific">Anisodus tanguticus</name>
    <dbReference type="NCBI Taxonomy" id="243964"/>
    <lineage>
        <taxon>Eukaryota</taxon>
        <taxon>Viridiplantae</taxon>
        <taxon>Streptophyta</taxon>
        <taxon>Embryophyta</taxon>
        <taxon>Tracheophyta</taxon>
        <taxon>Spermatophyta</taxon>
        <taxon>Magnoliopsida</taxon>
        <taxon>eudicotyledons</taxon>
        <taxon>Gunneridae</taxon>
        <taxon>Pentapetalae</taxon>
        <taxon>asterids</taxon>
        <taxon>lamiids</taxon>
        <taxon>Solanales</taxon>
        <taxon>Solanaceae</taxon>
        <taxon>Solanoideae</taxon>
        <taxon>Hyoscyameae</taxon>
        <taxon>Anisodus</taxon>
    </lineage>
</organism>
<dbReference type="Proteomes" id="UP001291623">
    <property type="component" value="Unassembled WGS sequence"/>
</dbReference>
<proteinExistence type="predicted"/>
<evidence type="ECO:0000313" key="2">
    <source>
        <dbReference type="Proteomes" id="UP001291623"/>
    </source>
</evidence>
<evidence type="ECO:0000313" key="1">
    <source>
        <dbReference type="EMBL" id="KAK4369721.1"/>
    </source>
</evidence>
<keyword evidence="2" id="KW-1185">Reference proteome</keyword>
<dbReference type="AlphaFoldDB" id="A0AAE1SHD3"/>
<name>A0AAE1SHD3_9SOLA</name>
<protein>
    <submittedName>
        <fullName evidence="1">Uncharacterized protein</fullName>
    </submittedName>
</protein>
<reference evidence="1" key="1">
    <citation type="submission" date="2023-12" db="EMBL/GenBank/DDBJ databases">
        <title>Genome assembly of Anisodus tanguticus.</title>
        <authorList>
            <person name="Wang Y.-J."/>
        </authorList>
    </citation>
    <scope>NUCLEOTIDE SEQUENCE</scope>
    <source>
        <strain evidence="1">KB-2021</strain>
        <tissue evidence="1">Leaf</tissue>
    </source>
</reference>
<dbReference type="EMBL" id="JAVYJV010000005">
    <property type="protein sequence ID" value="KAK4369721.1"/>
    <property type="molecule type" value="Genomic_DNA"/>
</dbReference>